<dbReference type="Proteomes" id="UP000789366">
    <property type="component" value="Unassembled WGS sequence"/>
</dbReference>
<proteinExistence type="predicted"/>
<keyword evidence="2" id="KW-1185">Reference proteome</keyword>
<reference evidence="1" key="1">
    <citation type="submission" date="2021-06" db="EMBL/GenBank/DDBJ databases">
        <authorList>
            <person name="Kallberg Y."/>
            <person name="Tangrot J."/>
            <person name="Rosling A."/>
        </authorList>
    </citation>
    <scope>NUCLEOTIDE SEQUENCE</scope>
    <source>
        <strain evidence="1">28 12/20/2015</strain>
    </source>
</reference>
<name>A0ACA9MXX4_9GLOM</name>
<organism evidence="1 2">
    <name type="scientific">Cetraspora pellucida</name>
    <dbReference type="NCBI Taxonomy" id="1433469"/>
    <lineage>
        <taxon>Eukaryota</taxon>
        <taxon>Fungi</taxon>
        <taxon>Fungi incertae sedis</taxon>
        <taxon>Mucoromycota</taxon>
        <taxon>Glomeromycotina</taxon>
        <taxon>Glomeromycetes</taxon>
        <taxon>Diversisporales</taxon>
        <taxon>Gigasporaceae</taxon>
        <taxon>Cetraspora</taxon>
    </lineage>
</organism>
<comment type="caution">
    <text evidence="1">The sequence shown here is derived from an EMBL/GenBank/DDBJ whole genome shotgun (WGS) entry which is preliminary data.</text>
</comment>
<evidence type="ECO:0000313" key="1">
    <source>
        <dbReference type="EMBL" id="CAG8615642.1"/>
    </source>
</evidence>
<accession>A0ACA9MXX4</accession>
<protein>
    <submittedName>
        <fullName evidence="1">11662_t:CDS:1</fullName>
    </submittedName>
</protein>
<evidence type="ECO:0000313" key="2">
    <source>
        <dbReference type="Proteomes" id="UP000789366"/>
    </source>
</evidence>
<gene>
    <name evidence="1" type="ORF">SPELUC_LOCUS7669</name>
</gene>
<dbReference type="EMBL" id="CAJVPW010010454">
    <property type="protein sequence ID" value="CAG8615642.1"/>
    <property type="molecule type" value="Genomic_DNA"/>
</dbReference>
<sequence length="556" mass="64854">MSDDQFTYYRKMAREYGISLSGWSTISNYTCEIGGKRNPLCAYTFGVSIENFHPIEDLASLKYRFPISVLMRDQTYSSRGLGELPEAINEKDFVIMICIMLHWKDDSRPLKQICLVDVETAPYSDWITIVYIQLGFNDLQYDWPFIMEKANKLHLIEWMWKQMSGRTRQATTKDIIQWNYYRRLEDVTTSNETFSIKENTEEEVKEEFRRDSIFIKVTLEDTFKSFFLKISGCIPIDVRACFKKLYSHSETEKESLLKFYLELCGLKSKADMSFNRLWNYYSETKKLSSDITARNMCEVANYCIIDALHCQELVVKCNVINDYREVASIAHISFFDSHYHANGMKVRNLLGAYAFKHDMVFSTRVCKNIEKGKYSDAYVFPSKKGIETKRPVIGLDFASLYPSLIMAYNLSPEKIILNKEEANIVQKNENNLHKIKFLFNDHTLRAWSVRHDNCLKKKGLYPIILEDLFNKRVKLKAKVTLLCKEKEHLEKLISTIERKGKIVSDTLKSKYASLCFDYNCLNSKQFALKVYMNTFYSKAGNSKSSFFLRELAGGIT</sequence>